<dbReference type="PANTHER" id="PTHR12872">
    <property type="entry name" value="ALPHA-N-ACETYLGLUCOSAMINIDASE"/>
    <property type="match status" value="1"/>
</dbReference>
<sequence length="663" mass="74606">MALNGINMALAFTGQEAVWQRVYRQLGLGQDDVDRHFTGPAFLAWLRMGNVRGWAGPLSAAWHAGQRVLQHRVLARMRELGIIAVLPAFAGHVPRGFASLFPNSTTTPLQKWNRFPDEYCCPLLLDPTDPVFHRVGTLFMKELIAEFGTDHIYNSDTFNEMRPADGRPEYLAQVGKAVYESLVDVDPDAVWMIQNWLFVHDAPFWTDSRAKALLTSVPQGRMLVLDLMAELKPQYLRLDSYYGQPFIWCMLHNFGGTLGLYGAVNNVNRNPYEARALAGSTMVGTGLTMEGTGQNYAVYDFANELAWRALPANLTRWFSGYARRRYGAYHPSADESWQLLKVPTGERVHVQRDVEKPRKIHSSAAPQPAAQAPGERVRQPGRPVRPPRPVRPHAAPGPGPGGAREYSTVWYRVEAVRDAWRLLLAAAPLRAAPGADNYRYDLVDLSRQGLQLAAAALYKQAVRAYNKRQRAQLREASAQMMRLFSDLDRVLSSEGRFMLGPWLRAARQRAATELEEAVFEWNARNQLTLWGPRGEIRDYAAKQWAGLVGGYYRPRWQRFLRALAEALDAGVALNQTAVTHDVFVNVEEPFTLDRTRFPHEPSGDPFEICQELYDRWSPLITTKAVVGQRQGHRRRPRPSPRPPAVNVNPATTAATEPAVVTLP</sequence>
<feature type="domain" description="Alpha-N-acetylglucosaminidase tim-barrel" evidence="2">
    <location>
        <begin position="1"/>
        <end position="308"/>
    </location>
</feature>
<organism evidence="4 5">
    <name type="scientific">Megalurothrips usitatus</name>
    <name type="common">bean blossom thrips</name>
    <dbReference type="NCBI Taxonomy" id="439358"/>
    <lineage>
        <taxon>Eukaryota</taxon>
        <taxon>Metazoa</taxon>
        <taxon>Ecdysozoa</taxon>
        <taxon>Arthropoda</taxon>
        <taxon>Hexapoda</taxon>
        <taxon>Insecta</taxon>
        <taxon>Pterygota</taxon>
        <taxon>Neoptera</taxon>
        <taxon>Paraneoptera</taxon>
        <taxon>Thysanoptera</taxon>
        <taxon>Terebrantia</taxon>
        <taxon>Thripoidea</taxon>
        <taxon>Thripidae</taxon>
        <taxon>Megalurothrips</taxon>
    </lineage>
</organism>
<feature type="compositionally biased region" description="Low complexity" evidence="1">
    <location>
        <begin position="364"/>
        <end position="374"/>
    </location>
</feature>
<dbReference type="InterPro" id="IPR024732">
    <property type="entry name" value="NAGLU_C"/>
</dbReference>
<dbReference type="Gene3D" id="3.20.20.80">
    <property type="entry name" value="Glycosidases"/>
    <property type="match status" value="1"/>
</dbReference>
<evidence type="ECO:0008006" key="6">
    <source>
        <dbReference type="Google" id="ProtNLM"/>
    </source>
</evidence>
<feature type="compositionally biased region" description="Pro residues" evidence="1">
    <location>
        <begin position="383"/>
        <end position="399"/>
    </location>
</feature>
<dbReference type="EMBL" id="JAPTSV010000008">
    <property type="protein sequence ID" value="KAJ1525333.1"/>
    <property type="molecule type" value="Genomic_DNA"/>
</dbReference>
<dbReference type="Pfam" id="PF05089">
    <property type="entry name" value="NAGLU"/>
    <property type="match status" value="1"/>
</dbReference>
<dbReference type="Gene3D" id="1.20.120.670">
    <property type="entry name" value="N-acetyl-b-d-glucoasminidase"/>
    <property type="match status" value="1"/>
</dbReference>
<evidence type="ECO:0000256" key="1">
    <source>
        <dbReference type="SAM" id="MobiDB-lite"/>
    </source>
</evidence>
<feature type="region of interest" description="Disordered" evidence="1">
    <location>
        <begin position="354"/>
        <end position="403"/>
    </location>
</feature>
<name>A0AAV7XKN9_9NEOP</name>
<dbReference type="InterPro" id="IPR024733">
    <property type="entry name" value="NAGLU_tim-barrel"/>
</dbReference>
<feature type="domain" description="Alpha-N-acetylglucosaminidase C-terminal" evidence="3">
    <location>
        <begin position="317"/>
        <end position="614"/>
    </location>
</feature>
<reference evidence="4" key="1">
    <citation type="submission" date="2022-12" db="EMBL/GenBank/DDBJ databases">
        <title>Chromosome-level genome assembly of the bean flower thrips Megalurothrips usitatus.</title>
        <authorList>
            <person name="Ma L."/>
            <person name="Liu Q."/>
            <person name="Li H."/>
            <person name="Cai W."/>
        </authorList>
    </citation>
    <scope>NUCLEOTIDE SEQUENCE</scope>
    <source>
        <strain evidence="4">Cailab_2022a</strain>
    </source>
</reference>
<accession>A0AAV7XKN9</accession>
<comment type="caution">
    <text evidence="4">The sequence shown here is derived from an EMBL/GenBank/DDBJ whole genome shotgun (WGS) entry which is preliminary data.</text>
</comment>
<protein>
    <recommendedName>
        <fullName evidence="6">Alpha-N-acetylglucosaminidase</fullName>
    </recommendedName>
</protein>
<dbReference type="AlphaFoldDB" id="A0AAV7XKN9"/>
<feature type="region of interest" description="Disordered" evidence="1">
    <location>
        <begin position="625"/>
        <end position="663"/>
    </location>
</feature>
<gene>
    <name evidence="4" type="ORF">ONE63_010154</name>
</gene>
<dbReference type="InterPro" id="IPR007781">
    <property type="entry name" value="NAGLU"/>
</dbReference>
<dbReference type="PANTHER" id="PTHR12872:SF1">
    <property type="entry name" value="ALPHA-N-ACETYLGLUCOSAMINIDASE"/>
    <property type="match status" value="1"/>
</dbReference>
<evidence type="ECO:0000313" key="5">
    <source>
        <dbReference type="Proteomes" id="UP001075354"/>
    </source>
</evidence>
<evidence type="ECO:0000259" key="2">
    <source>
        <dbReference type="Pfam" id="PF05089"/>
    </source>
</evidence>
<evidence type="ECO:0000259" key="3">
    <source>
        <dbReference type="Pfam" id="PF12972"/>
    </source>
</evidence>
<dbReference type="Proteomes" id="UP001075354">
    <property type="component" value="Chromosome 8"/>
</dbReference>
<proteinExistence type="predicted"/>
<feature type="compositionally biased region" description="Low complexity" evidence="1">
    <location>
        <begin position="644"/>
        <end position="663"/>
    </location>
</feature>
<evidence type="ECO:0000313" key="4">
    <source>
        <dbReference type="EMBL" id="KAJ1525333.1"/>
    </source>
</evidence>
<dbReference type="Pfam" id="PF12972">
    <property type="entry name" value="NAGLU_C"/>
    <property type="match status" value="1"/>
</dbReference>
<keyword evidence="5" id="KW-1185">Reference proteome</keyword>